<feature type="transmembrane region" description="Helical" evidence="7">
    <location>
        <begin position="190"/>
        <end position="215"/>
    </location>
</feature>
<evidence type="ECO:0000256" key="1">
    <source>
        <dbReference type="ARBA" id="ARBA00004651"/>
    </source>
</evidence>
<dbReference type="GeneID" id="71635719"/>
<feature type="transmembrane region" description="Helical" evidence="7">
    <location>
        <begin position="12"/>
        <end position="35"/>
    </location>
</feature>
<evidence type="ECO:0000256" key="2">
    <source>
        <dbReference type="ARBA" id="ARBA00022448"/>
    </source>
</evidence>
<gene>
    <name evidence="9" type="primary">msmG2</name>
    <name evidence="9" type="ORF">LACPI_1522</name>
</gene>
<evidence type="ECO:0000256" key="5">
    <source>
        <dbReference type="ARBA" id="ARBA00022989"/>
    </source>
</evidence>
<feature type="domain" description="ABC transmembrane type-1" evidence="8">
    <location>
        <begin position="80"/>
        <end position="269"/>
    </location>
</feature>
<dbReference type="CDD" id="cd06261">
    <property type="entry name" value="TM_PBP2"/>
    <property type="match status" value="1"/>
</dbReference>
<dbReference type="GO" id="GO:0005886">
    <property type="term" value="C:plasma membrane"/>
    <property type="evidence" value="ECO:0007669"/>
    <property type="project" value="UniProtKB-SubCell"/>
</dbReference>
<dbReference type="EMBL" id="LN774769">
    <property type="protein sequence ID" value="CEN28722.1"/>
    <property type="molecule type" value="Genomic_DNA"/>
</dbReference>
<dbReference type="GO" id="GO:0055085">
    <property type="term" value="P:transmembrane transport"/>
    <property type="evidence" value="ECO:0007669"/>
    <property type="project" value="InterPro"/>
</dbReference>
<reference evidence="10" key="1">
    <citation type="submission" date="2015-01" db="EMBL/GenBank/DDBJ databases">
        <authorList>
            <person name="Andreevskaya M."/>
        </authorList>
    </citation>
    <scope>NUCLEOTIDE SEQUENCE [LARGE SCALE GENOMIC DNA]</scope>
    <source>
        <strain evidence="10">MKFS47</strain>
    </source>
</reference>
<accession>A0A0D6DY74</accession>
<comment type="similarity">
    <text evidence="7">Belongs to the binding-protein-dependent transport system permease family.</text>
</comment>
<evidence type="ECO:0000256" key="7">
    <source>
        <dbReference type="RuleBase" id="RU363032"/>
    </source>
</evidence>
<evidence type="ECO:0000313" key="10">
    <source>
        <dbReference type="Proteomes" id="UP000033166"/>
    </source>
</evidence>
<evidence type="ECO:0000256" key="4">
    <source>
        <dbReference type="ARBA" id="ARBA00022692"/>
    </source>
</evidence>
<dbReference type="PANTHER" id="PTHR43744">
    <property type="entry name" value="ABC TRANSPORTER PERMEASE PROTEIN MG189-RELATED-RELATED"/>
    <property type="match status" value="1"/>
</dbReference>
<organism evidence="9 10">
    <name type="scientific">Pseudolactococcus piscium MKFS47</name>
    <dbReference type="NCBI Taxonomy" id="297352"/>
    <lineage>
        <taxon>Bacteria</taxon>
        <taxon>Bacillati</taxon>
        <taxon>Bacillota</taxon>
        <taxon>Bacilli</taxon>
        <taxon>Lactobacillales</taxon>
        <taxon>Streptococcaceae</taxon>
        <taxon>Pseudolactococcus</taxon>
    </lineage>
</organism>
<dbReference type="PROSITE" id="PS50928">
    <property type="entry name" value="ABC_TM1"/>
    <property type="match status" value="1"/>
</dbReference>
<feature type="transmembrane region" description="Helical" evidence="7">
    <location>
        <begin position="149"/>
        <end position="169"/>
    </location>
</feature>
<dbReference type="SUPFAM" id="SSF161098">
    <property type="entry name" value="MetI-like"/>
    <property type="match status" value="1"/>
</dbReference>
<dbReference type="KEGG" id="lpk:LACPI_1522"/>
<dbReference type="Proteomes" id="UP000033166">
    <property type="component" value="Chromosome I"/>
</dbReference>
<dbReference type="HOGENOM" id="CLU_016047_1_1_9"/>
<evidence type="ECO:0000313" key="9">
    <source>
        <dbReference type="EMBL" id="CEN28722.1"/>
    </source>
</evidence>
<dbReference type="PANTHER" id="PTHR43744:SF12">
    <property type="entry name" value="ABC TRANSPORTER PERMEASE PROTEIN MG189-RELATED"/>
    <property type="match status" value="1"/>
</dbReference>
<evidence type="ECO:0000259" key="8">
    <source>
        <dbReference type="PROSITE" id="PS50928"/>
    </source>
</evidence>
<dbReference type="STRING" id="1364.LP2241_30531"/>
<feature type="transmembrane region" description="Helical" evidence="7">
    <location>
        <begin position="84"/>
        <end position="106"/>
    </location>
</feature>
<protein>
    <submittedName>
        <fullName evidence="9">Multiple sugar (Inulin) ABC transporter permease 2 MsmG2</fullName>
    </submittedName>
</protein>
<name>A0A0D6DY74_9LACT</name>
<sequence>MKKILKKLKAITILEYLLLLLLAALFIFPMLWMVVSSMKPEANVFKDLTSFRAFLPSMNPANWFKTYAEVIKRFSVGTYLLNSIFYGLSFSFCSILINALAGFAFAKINFSGKKLIFGLMLGLLIVPVETVLIPQFTIMNGLGLVNTRLAVILPGIASVFNIYLFRNFFIAIPEEIIESARIDGASIVKIFFSIMLPMSKPAIATVGVLSFIGSWNDYIWPLMVLTDKSKFSMQVAITTINSTQPVYINQVMAVLTMSTIPLIIIYVVAQKYILEGLGGSGTGIK</sequence>
<proteinExistence type="inferred from homology"/>
<dbReference type="GO" id="GO:0015833">
    <property type="term" value="P:peptide transport"/>
    <property type="evidence" value="ECO:0007669"/>
    <property type="project" value="UniProtKB-KW"/>
</dbReference>
<comment type="subcellular location">
    <subcellularLocation>
        <location evidence="1 7">Cell membrane</location>
        <topology evidence="1 7">Multi-pass membrane protein</topology>
    </subcellularLocation>
</comment>
<dbReference type="GO" id="GO:0015031">
    <property type="term" value="P:protein transport"/>
    <property type="evidence" value="ECO:0007669"/>
    <property type="project" value="UniProtKB-KW"/>
</dbReference>
<keyword evidence="4 7" id="KW-0812">Transmembrane</keyword>
<dbReference type="RefSeq" id="WP_047915796.1">
    <property type="nucleotide sequence ID" value="NZ_LN774769.1"/>
</dbReference>
<keyword evidence="2 7" id="KW-0813">Transport</keyword>
<keyword evidence="6 7" id="KW-0472">Membrane</keyword>
<dbReference type="AlphaFoldDB" id="A0A0D6DY74"/>
<feature type="transmembrane region" description="Helical" evidence="7">
    <location>
        <begin position="115"/>
        <end position="137"/>
    </location>
</feature>
<dbReference type="Gene3D" id="1.10.3720.10">
    <property type="entry name" value="MetI-like"/>
    <property type="match status" value="1"/>
</dbReference>
<evidence type="ECO:0000256" key="3">
    <source>
        <dbReference type="ARBA" id="ARBA00022475"/>
    </source>
</evidence>
<keyword evidence="3" id="KW-1003">Cell membrane</keyword>
<evidence type="ECO:0000256" key="6">
    <source>
        <dbReference type="ARBA" id="ARBA00023136"/>
    </source>
</evidence>
<keyword evidence="5 7" id="KW-1133">Transmembrane helix</keyword>
<dbReference type="InterPro" id="IPR035906">
    <property type="entry name" value="MetI-like_sf"/>
</dbReference>
<feature type="transmembrane region" description="Helical" evidence="7">
    <location>
        <begin position="247"/>
        <end position="269"/>
    </location>
</feature>
<dbReference type="Pfam" id="PF00528">
    <property type="entry name" value="BPD_transp_1"/>
    <property type="match status" value="1"/>
</dbReference>
<dbReference type="InterPro" id="IPR000515">
    <property type="entry name" value="MetI-like"/>
</dbReference>